<dbReference type="AlphaFoldDB" id="A0A0B7C1G8"/>
<keyword evidence="1" id="KW-0393">Immunoglobulin domain</keyword>
<feature type="non-terminal residue" evidence="3">
    <location>
        <position position="85"/>
    </location>
</feature>
<dbReference type="PROSITE" id="PS50835">
    <property type="entry name" value="IG_LIKE"/>
    <property type="match status" value="1"/>
</dbReference>
<gene>
    <name evidence="3" type="primary">ORF220291</name>
</gene>
<dbReference type="PANTHER" id="PTHR10075">
    <property type="entry name" value="BASIGIN RELATED"/>
    <property type="match status" value="1"/>
</dbReference>
<feature type="non-terminal residue" evidence="3">
    <location>
        <position position="1"/>
    </location>
</feature>
<evidence type="ECO:0000259" key="2">
    <source>
        <dbReference type="PROSITE" id="PS50835"/>
    </source>
</evidence>
<reference evidence="3" key="1">
    <citation type="submission" date="2014-12" db="EMBL/GenBank/DDBJ databases">
        <title>Insight into the proteome of Arion vulgaris.</title>
        <authorList>
            <person name="Aradska J."/>
            <person name="Bulat T."/>
            <person name="Smidak R."/>
            <person name="Sarate P."/>
            <person name="Gangsoo J."/>
            <person name="Sialana F."/>
            <person name="Bilban M."/>
            <person name="Lubec G."/>
        </authorList>
    </citation>
    <scope>NUCLEOTIDE SEQUENCE</scope>
    <source>
        <tissue evidence="3">Skin</tissue>
    </source>
</reference>
<dbReference type="GO" id="GO:0098632">
    <property type="term" value="F:cell-cell adhesion mediator activity"/>
    <property type="evidence" value="ECO:0007669"/>
    <property type="project" value="TreeGrafter"/>
</dbReference>
<dbReference type="GO" id="GO:0007156">
    <property type="term" value="P:homophilic cell adhesion via plasma membrane adhesion molecules"/>
    <property type="evidence" value="ECO:0007669"/>
    <property type="project" value="TreeGrafter"/>
</dbReference>
<dbReference type="GO" id="GO:0005886">
    <property type="term" value="C:plasma membrane"/>
    <property type="evidence" value="ECO:0007669"/>
    <property type="project" value="TreeGrafter"/>
</dbReference>
<dbReference type="InterPro" id="IPR013783">
    <property type="entry name" value="Ig-like_fold"/>
</dbReference>
<dbReference type="GO" id="GO:0030424">
    <property type="term" value="C:axon"/>
    <property type="evidence" value="ECO:0007669"/>
    <property type="project" value="TreeGrafter"/>
</dbReference>
<protein>
    <recommendedName>
        <fullName evidence="2">Ig-like domain-containing protein</fullName>
    </recommendedName>
</protein>
<evidence type="ECO:0000313" key="3">
    <source>
        <dbReference type="EMBL" id="CEK99058.1"/>
    </source>
</evidence>
<dbReference type="Gene3D" id="2.60.40.10">
    <property type="entry name" value="Immunoglobulins"/>
    <property type="match status" value="1"/>
</dbReference>
<dbReference type="InterPro" id="IPR007110">
    <property type="entry name" value="Ig-like_dom"/>
</dbReference>
<organism evidence="3">
    <name type="scientific">Arion vulgaris</name>
    <dbReference type="NCBI Taxonomy" id="1028688"/>
    <lineage>
        <taxon>Eukaryota</taxon>
        <taxon>Metazoa</taxon>
        <taxon>Spiralia</taxon>
        <taxon>Lophotrochozoa</taxon>
        <taxon>Mollusca</taxon>
        <taxon>Gastropoda</taxon>
        <taxon>Heterobranchia</taxon>
        <taxon>Euthyneura</taxon>
        <taxon>Panpulmonata</taxon>
        <taxon>Eupulmonata</taxon>
        <taxon>Stylommatophora</taxon>
        <taxon>Helicina</taxon>
        <taxon>Arionoidea</taxon>
        <taxon>Arionidae</taxon>
        <taxon>Arion</taxon>
    </lineage>
</organism>
<dbReference type="InterPro" id="IPR036179">
    <property type="entry name" value="Ig-like_dom_sf"/>
</dbReference>
<accession>A0A0B7C1G8</accession>
<dbReference type="PANTHER" id="PTHR10075:SF14">
    <property type="entry name" value="CELL ADHESION MOLECULE DSCAM2-RELATED"/>
    <property type="match status" value="1"/>
</dbReference>
<feature type="domain" description="Ig-like" evidence="2">
    <location>
        <begin position="31"/>
        <end position="85"/>
    </location>
</feature>
<dbReference type="GO" id="GO:0070593">
    <property type="term" value="P:dendrite self-avoidance"/>
    <property type="evidence" value="ECO:0007669"/>
    <property type="project" value="TreeGrafter"/>
</dbReference>
<dbReference type="GO" id="GO:0007411">
    <property type="term" value="P:axon guidance"/>
    <property type="evidence" value="ECO:0007669"/>
    <property type="project" value="TreeGrafter"/>
</dbReference>
<sequence>SSYAEGEYSCNVTSTAGYQAASTFLDVSDPPPVILPPQNVSVLPGETAILSCTAFSSVPYNMTWKRSNHYGSLTLDPRIRVYSND</sequence>
<dbReference type="SUPFAM" id="SSF48726">
    <property type="entry name" value="Immunoglobulin"/>
    <property type="match status" value="1"/>
</dbReference>
<evidence type="ECO:0000256" key="1">
    <source>
        <dbReference type="ARBA" id="ARBA00023319"/>
    </source>
</evidence>
<dbReference type="EMBL" id="HACG01052187">
    <property type="protein sequence ID" value="CEK99058.1"/>
    <property type="molecule type" value="Transcribed_RNA"/>
</dbReference>
<name>A0A0B7C1G8_9EUPU</name>
<proteinExistence type="predicted"/>